<dbReference type="SMART" id="SM00256">
    <property type="entry name" value="FBOX"/>
    <property type="match status" value="1"/>
</dbReference>
<evidence type="ECO:0000259" key="1">
    <source>
        <dbReference type="SMART" id="SM00256"/>
    </source>
</evidence>
<dbReference type="SUPFAM" id="SSF81383">
    <property type="entry name" value="F-box domain"/>
    <property type="match status" value="1"/>
</dbReference>
<gene>
    <name evidence="2" type="ORF">CISIN_1g040784mg</name>
</gene>
<dbReference type="AlphaFoldDB" id="A0A067EF73"/>
<dbReference type="Gene3D" id="1.20.1280.50">
    <property type="match status" value="1"/>
</dbReference>
<accession>A0A067EF73</accession>
<organism evidence="2 3">
    <name type="scientific">Citrus sinensis</name>
    <name type="common">Sweet orange</name>
    <name type="synonym">Citrus aurantium var. sinensis</name>
    <dbReference type="NCBI Taxonomy" id="2711"/>
    <lineage>
        <taxon>Eukaryota</taxon>
        <taxon>Viridiplantae</taxon>
        <taxon>Streptophyta</taxon>
        <taxon>Embryophyta</taxon>
        <taxon>Tracheophyta</taxon>
        <taxon>Spermatophyta</taxon>
        <taxon>Magnoliopsida</taxon>
        <taxon>eudicotyledons</taxon>
        <taxon>Gunneridae</taxon>
        <taxon>Pentapetalae</taxon>
        <taxon>rosids</taxon>
        <taxon>malvids</taxon>
        <taxon>Sapindales</taxon>
        <taxon>Rutaceae</taxon>
        <taxon>Aurantioideae</taxon>
        <taxon>Citrus</taxon>
    </lineage>
</organism>
<reference evidence="2 3" key="1">
    <citation type="submission" date="2014-04" db="EMBL/GenBank/DDBJ databases">
        <authorList>
            <consortium name="International Citrus Genome Consortium"/>
            <person name="Gmitter F."/>
            <person name="Chen C."/>
            <person name="Farmerie W."/>
            <person name="Harkins T."/>
            <person name="Desany B."/>
            <person name="Mohiuddin M."/>
            <person name="Kodira C."/>
            <person name="Borodovsky M."/>
            <person name="Lomsadze A."/>
            <person name="Burns P."/>
            <person name="Jenkins J."/>
            <person name="Prochnik S."/>
            <person name="Shu S."/>
            <person name="Chapman J."/>
            <person name="Pitluck S."/>
            <person name="Schmutz J."/>
            <person name="Rokhsar D."/>
        </authorList>
    </citation>
    <scope>NUCLEOTIDE SEQUENCE</scope>
</reference>
<proteinExistence type="predicted"/>
<protein>
    <recommendedName>
        <fullName evidence="1">F-box domain-containing protein</fullName>
    </recommendedName>
</protein>
<evidence type="ECO:0000313" key="2">
    <source>
        <dbReference type="EMBL" id="KDO53824.1"/>
    </source>
</evidence>
<dbReference type="InterPro" id="IPR050796">
    <property type="entry name" value="SCF_F-box_component"/>
</dbReference>
<dbReference type="EMBL" id="KK785007">
    <property type="protein sequence ID" value="KDO53824.1"/>
    <property type="molecule type" value="Genomic_DNA"/>
</dbReference>
<dbReference type="Proteomes" id="UP000027120">
    <property type="component" value="Unassembled WGS sequence"/>
</dbReference>
<dbReference type="PANTHER" id="PTHR31672">
    <property type="entry name" value="BNACNNG10540D PROTEIN"/>
    <property type="match status" value="1"/>
</dbReference>
<dbReference type="InterPro" id="IPR001810">
    <property type="entry name" value="F-box_dom"/>
</dbReference>
<feature type="domain" description="F-box" evidence="1">
    <location>
        <begin position="9"/>
        <end position="49"/>
    </location>
</feature>
<evidence type="ECO:0000313" key="3">
    <source>
        <dbReference type="Proteomes" id="UP000027120"/>
    </source>
</evidence>
<dbReference type="InterPro" id="IPR036047">
    <property type="entry name" value="F-box-like_dom_sf"/>
</dbReference>
<dbReference type="PANTHER" id="PTHR31672:SF13">
    <property type="entry name" value="F-BOX PROTEIN CPR30-LIKE"/>
    <property type="match status" value="1"/>
</dbReference>
<dbReference type="Pfam" id="PF00646">
    <property type="entry name" value="F-box"/>
    <property type="match status" value="1"/>
</dbReference>
<keyword evidence="3" id="KW-1185">Reference proteome</keyword>
<dbReference type="CDD" id="cd22157">
    <property type="entry name" value="F-box_AtFBW1-like"/>
    <property type="match status" value="1"/>
</dbReference>
<sequence length="201" mass="23703">MTGYNYGELTEDLLVETLSRLPVKSLMRFMCVSKSWFSLVKDPNFICKHLNRDDHKRLMIYIGYYVDDLVDERGMLSINDGFPIIEVYNFSTKSWRDVEERLFPLECYLGGEDMNNVYQKGFCYWVALGKKSLRFCDYFHEMKGPPEGYKPIGFWRNDVLYPSIGDRRLVLHDSKYEQVRNLGITGLWFSVHFSKESLIPV</sequence>
<name>A0A067EF73_CITSI</name>